<dbReference type="PANTHER" id="PTHR43976">
    <property type="entry name" value="SHORT CHAIN DEHYDROGENASE"/>
    <property type="match status" value="1"/>
</dbReference>
<dbReference type="PANTHER" id="PTHR43976:SF16">
    <property type="entry name" value="SHORT-CHAIN DEHYDROGENASE_REDUCTASE FAMILY PROTEIN"/>
    <property type="match status" value="1"/>
</dbReference>
<dbReference type="PRINTS" id="PR00081">
    <property type="entry name" value="GDHRDH"/>
</dbReference>
<dbReference type="PROSITE" id="PS00061">
    <property type="entry name" value="ADH_SHORT"/>
    <property type="match status" value="1"/>
</dbReference>
<evidence type="ECO:0000313" key="5">
    <source>
        <dbReference type="EMBL" id="GAJ29953.1"/>
    </source>
</evidence>
<evidence type="ECO:0000256" key="3">
    <source>
        <dbReference type="RuleBase" id="RU000363"/>
    </source>
</evidence>
<accession>A0A023D726</accession>
<dbReference type="InterPro" id="IPR002347">
    <property type="entry name" value="SDR_fam"/>
</dbReference>
<gene>
    <name evidence="5" type="ORF">Amme_086_003</name>
</gene>
<dbReference type="InterPro" id="IPR020904">
    <property type="entry name" value="Sc_DH/Rdtase_CS"/>
</dbReference>
<evidence type="ECO:0000259" key="4">
    <source>
        <dbReference type="SMART" id="SM00822"/>
    </source>
</evidence>
<dbReference type="Pfam" id="PF00106">
    <property type="entry name" value="adh_short"/>
    <property type="match status" value="1"/>
</dbReference>
<dbReference type="Proteomes" id="UP000019760">
    <property type="component" value="Unassembled WGS sequence"/>
</dbReference>
<proteinExistence type="inferred from homology"/>
<dbReference type="CDD" id="cd05374">
    <property type="entry name" value="17beta-HSD-like_SDR_c"/>
    <property type="match status" value="1"/>
</dbReference>
<dbReference type="PRINTS" id="PR00080">
    <property type="entry name" value="SDRFAMILY"/>
</dbReference>
<dbReference type="EMBL" id="BAND01000086">
    <property type="protein sequence ID" value="GAJ29953.1"/>
    <property type="molecule type" value="Genomic_DNA"/>
</dbReference>
<reference evidence="6" key="1">
    <citation type="journal article" date="2014" name="FEMS Microbiol. Lett.">
        <title>Draft Genomic DNA Sequence of the Facultatively Methylotrophic Bacterium Acidomonas methanolica type strain MB58.</title>
        <authorList>
            <person name="Higashiura N."/>
            <person name="Hadano H."/>
            <person name="Hirakawa H."/>
            <person name="Matsutani M."/>
            <person name="Takabe S."/>
            <person name="Matsushita K."/>
            <person name="Azuma Y."/>
        </authorList>
    </citation>
    <scope>NUCLEOTIDE SEQUENCE [LARGE SCALE GENOMIC DNA]</scope>
    <source>
        <strain evidence="6">MB58</strain>
    </source>
</reference>
<dbReference type="SUPFAM" id="SSF51735">
    <property type="entry name" value="NAD(P)-binding Rossmann-fold domains"/>
    <property type="match status" value="1"/>
</dbReference>
<dbReference type="RefSeq" id="WP_042060400.1">
    <property type="nucleotide sequence ID" value="NZ_BAND01000086.1"/>
</dbReference>
<reference evidence="5 6" key="2">
    <citation type="journal article" date="2014" name="FEMS Microbiol. Lett.">
        <title>Draft genomic DNA sequence of the facultatively methylotrophic bacterium Acidomonas methanolica type strain MB58.</title>
        <authorList>
            <person name="Higashiura N."/>
            <person name="Hadano H."/>
            <person name="Hirakawa H."/>
            <person name="Matsutani M."/>
            <person name="Takabe S."/>
            <person name="Matsushita K."/>
            <person name="Azuma Y."/>
        </authorList>
    </citation>
    <scope>NUCLEOTIDE SEQUENCE [LARGE SCALE GENOMIC DNA]</scope>
    <source>
        <strain evidence="5 6">MB58</strain>
    </source>
</reference>
<feature type="domain" description="Ketoreductase" evidence="4">
    <location>
        <begin position="9"/>
        <end position="185"/>
    </location>
</feature>
<dbReference type="InterPro" id="IPR051911">
    <property type="entry name" value="SDR_oxidoreductase"/>
</dbReference>
<keyword evidence="6" id="KW-1185">Reference proteome</keyword>
<dbReference type="InterPro" id="IPR036291">
    <property type="entry name" value="NAD(P)-bd_dom_sf"/>
</dbReference>
<keyword evidence="2" id="KW-0560">Oxidoreductase</keyword>
<evidence type="ECO:0000256" key="2">
    <source>
        <dbReference type="ARBA" id="ARBA00023002"/>
    </source>
</evidence>
<dbReference type="OrthoDB" id="8477999at2"/>
<name>A0A023D726_ACIMT</name>
<evidence type="ECO:0000256" key="1">
    <source>
        <dbReference type="ARBA" id="ARBA00006484"/>
    </source>
</evidence>
<protein>
    <submittedName>
        <fullName evidence="5">Oxidoreductase/short-chain dehydrogenase/reductase SDR</fullName>
    </submittedName>
</protein>
<dbReference type="InterPro" id="IPR057326">
    <property type="entry name" value="KR_dom"/>
</dbReference>
<sequence>MQPEATHSNVWLITGASKGLGLAVVKHALAQGFRVAATSRDAARLRTEVGAADDVFLPLEVTLTDETSIAAAVRQTKEHFGTIDVLVNNAGYAVLGAMEEISDADIRANFDINVFGVMNMMRAVLPVMREQRRGHIINIASISGSLGMASTAIYSATKAAVILLSESVAAEVSDFGISVTALCPGGFRTDFLDKTSARHPEHPIGAYQGVHAAMEHLARLNGNQGGDPEKAAEVMIEISRMKNPPTRLYIGSDALHGIDHKLREVAQSVATYRALSESTNFMA</sequence>
<dbReference type="AlphaFoldDB" id="A0A023D726"/>
<dbReference type="SMART" id="SM00822">
    <property type="entry name" value="PKS_KR"/>
    <property type="match status" value="1"/>
</dbReference>
<comment type="caution">
    <text evidence="5">The sequence shown here is derived from an EMBL/GenBank/DDBJ whole genome shotgun (WGS) entry which is preliminary data.</text>
</comment>
<organism evidence="5 6">
    <name type="scientific">Acidomonas methanolica NBRC 104435</name>
    <dbReference type="NCBI Taxonomy" id="1231351"/>
    <lineage>
        <taxon>Bacteria</taxon>
        <taxon>Pseudomonadati</taxon>
        <taxon>Pseudomonadota</taxon>
        <taxon>Alphaproteobacteria</taxon>
        <taxon>Acetobacterales</taxon>
        <taxon>Acetobacteraceae</taxon>
        <taxon>Acidomonas</taxon>
    </lineage>
</organism>
<evidence type="ECO:0000313" key="6">
    <source>
        <dbReference type="Proteomes" id="UP000019760"/>
    </source>
</evidence>
<dbReference type="Gene3D" id="3.40.50.720">
    <property type="entry name" value="NAD(P)-binding Rossmann-like Domain"/>
    <property type="match status" value="1"/>
</dbReference>
<comment type="similarity">
    <text evidence="1 3">Belongs to the short-chain dehydrogenases/reductases (SDR) family.</text>
</comment>
<dbReference type="GO" id="GO:0016491">
    <property type="term" value="F:oxidoreductase activity"/>
    <property type="evidence" value="ECO:0007669"/>
    <property type="project" value="UniProtKB-KW"/>
</dbReference>